<dbReference type="PANTHER" id="PTHR48147">
    <property type="entry name" value="PROTEIN CBG23787"/>
    <property type="match status" value="1"/>
</dbReference>
<feature type="region of interest" description="Disordered" evidence="1">
    <location>
        <begin position="570"/>
        <end position="643"/>
    </location>
</feature>
<reference evidence="2" key="1">
    <citation type="submission" date="2022-10" db="EMBL/GenBank/DDBJ databases">
        <title>Genome sequences of endogenous nimaviruses in decapod crustaceans.</title>
        <authorList>
            <person name="Kawato S."/>
            <person name="Nozaki R."/>
            <person name="Kondo H."/>
            <person name="Hirono I."/>
        </authorList>
    </citation>
    <scope>NUCLEOTIDE SEQUENCE</scope>
    <source>
        <strain evidence="2">Toyama2020</strain>
    </source>
</reference>
<accession>A0A9C7CGB5</accession>
<feature type="region of interest" description="Disordered" evidence="1">
    <location>
        <begin position="1144"/>
        <end position="1172"/>
    </location>
</feature>
<evidence type="ECO:0000256" key="1">
    <source>
        <dbReference type="SAM" id="MobiDB-lite"/>
    </source>
</evidence>
<dbReference type="PANTHER" id="PTHR48147:SF3">
    <property type="entry name" value="MYELIN TRANSCRIPTION FACTOR 1-LIKE PROTEIN"/>
    <property type="match status" value="1"/>
</dbReference>
<evidence type="ECO:0000313" key="2">
    <source>
        <dbReference type="EMBL" id="BDT63509.1"/>
    </source>
</evidence>
<feature type="region of interest" description="Disordered" evidence="1">
    <location>
        <begin position="1110"/>
        <end position="1130"/>
    </location>
</feature>
<protein>
    <submittedName>
        <fullName evidence="2">Wsv037-like protein</fullName>
    </submittedName>
</protein>
<dbReference type="EMBL" id="LC738885">
    <property type="protein sequence ID" value="BDT63509.1"/>
    <property type="molecule type" value="Genomic_DNA"/>
</dbReference>
<feature type="compositionally biased region" description="Acidic residues" evidence="1">
    <location>
        <begin position="581"/>
        <end position="621"/>
    </location>
</feature>
<organism evidence="2">
    <name type="scientific">Pasiphaea japonica whispovirus</name>
    <dbReference type="NCBI Taxonomy" id="2984286"/>
    <lineage>
        <taxon>Viruses</taxon>
        <taxon>Viruses incertae sedis</taxon>
        <taxon>Naldaviricetes</taxon>
        <taxon>Nimaviridae</taxon>
        <taxon>Whispovirus</taxon>
    </lineage>
</organism>
<name>A0A9C7CGB5_9VIRU</name>
<sequence>MEIFLDRSHTGSLLLGSYKTHNIIENKKKLNVGEPTNADFTRTLSGVASSLYLVNPGAPSDRERLILAASAPDSFVSNYRDVVITSEAPSWCPFNDNSLHDHIFKRLRRAGLYDGSKFICNPVKTAGEICGFRYSGGSSPQNLIFPIGANDINWLVMLRNSMRFGTVAASASDASERVPDIKESGFSKNIAKQALRRLRIWRALNWVAETSRAAGMMRYEPFSVGCALYKHEVSRMQLKERYERNVLYTGDHFCKESVLLSDIARGGKDSDFWTILEAVVKYKKKWATQIENDKIDTASLFGARPMAWEDRIKETNYKNDKGIIREIEQSVEAAIQDYEEIGEGRRLHLLHFVQSCLTNEQTEAIYKGVGGTTIHPAYLTNLADAVLANTSKSAVWVLMQNLLKQINFTILHTIGYEAQRILIFKIYMPALIALFLSHSGIGDVFLNGVFNLEVMKQRVANTSIRDMLARDTVADNSSSFREECLTKNAPSRHYSQYDIATLYGQLSDCNSIPLAINIGVPLHKSVMNMGTVSNVVKYTINTGLAKIRIAEENRKARRLLHRRKVQEKLANERAAAGHVVEEEEEEEEVEEEEEKEVEEEEEEEEEENDRQDKNEEDEEVEKQENGDTVQPPPTKKKKTTNYITPIPLMGGRLRENIGGFSLATIQNEDRQVNVESIQKLLTARHSNLRKKDNNNSFNDNCTYSDNEMADVSLKYIMNLMDNVFKMRNGSILNSIHTNRRTENGVYAPKTICQCGDEQQHTPDCIEKIRENDAACSESKKLNCLVDSSDPEAIRYRFRELIMDPPSLAGVEDALVVERVLQNEQMLTSLIKNPIFKAILEAPKGDLGRYVVILNIIKFINVALICLIDGDLPMLAETRIKKALKKQKVKNSRKIFNPDLSAAEAAVSGAQAEGHQYMDAGHCPEPGIKQRLLPDCIKKLKSIAMEKGRGGRSAQKRQNCDHTFCRLLKTLFFSIDPNVAAETFIDSASIATLFKLDNVCRDRKTYKTVSWFRDLISPVKLGTKSWVTTGEYTPVSPTENIAAPVDFYALMKRTLIDEGVITPPEKKRGEQNSSTIRTADQLLDEIRDASCEGYRSWLFDATTVLPVEQARQEAEQTEEAEVAATDSLTTIDEQNHNDIQEQIVNTNDQDGSSVLRTEQQPPSPIDTNTGDDHVRERHLDQLTFFFKNYEANEQQPSSSTIDQDEQQNTRNVELQRNADSAELSLYTLLQGL</sequence>
<feature type="compositionally biased region" description="Polar residues" evidence="1">
    <location>
        <begin position="1144"/>
        <end position="1167"/>
    </location>
</feature>
<proteinExistence type="predicted"/>